<evidence type="ECO:0000313" key="3">
    <source>
        <dbReference type="Proteomes" id="UP000065807"/>
    </source>
</evidence>
<name>A0A0K2SGL2_LIMPI</name>
<dbReference type="EMBL" id="AP014924">
    <property type="protein sequence ID" value="BAS26157.1"/>
    <property type="molecule type" value="Genomic_DNA"/>
</dbReference>
<accession>A0A0K2SGL2</accession>
<gene>
    <name evidence="2" type="ORF">LIP_0300</name>
</gene>
<dbReference type="PANTHER" id="PTHR45228">
    <property type="entry name" value="CYCLIC DI-GMP PHOSPHODIESTERASE TM_0186-RELATED"/>
    <property type="match status" value="1"/>
</dbReference>
<dbReference type="SUPFAM" id="SSF109604">
    <property type="entry name" value="HD-domain/PDEase-like"/>
    <property type="match status" value="1"/>
</dbReference>
<dbReference type="InterPro" id="IPR037522">
    <property type="entry name" value="HD_GYP_dom"/>
</dbReference>
<dbReference type="OrthoDB" id="9805815at2"/>
<proteinExistence type="predicted"/>
<dbReference type="PROSITE" id="PS51832">
    <property type="entry name" value="HD_GYP"/>
    <property type="match status" value="1"/>
</dbReference>
<dbReference type="Proteomes" id="UP000065807">
    <property type="component" value="Chromosome"/>
</dbReference>
<feature type="domain" description="HD-GYP" evidence="1">
    <location>
        <begin position="1"/>
        <end position="76"/>
    </location>
</feature>
<reference evidence="3" key="2">
    <citation type="journal article" date="2016" name="Int. J. Syst. Evol. Microbiol.">
        <title>Complete genome sequence and cell structure of Limnochorda pilosa, a Gram-negative spore-former within the phylum Firmicutes.</title>
        <authorList>
            <person name="Watanabe M."/>
            <person name="Kojima H."/>
            <person name="Fukui M."/>
        </authorList>
    </citation>
    <scope>NUCLEOTIDE SEQUENCE [LARGE SCALE GENOMIC DNA]</scope>
    <source>
        <strain evidence="3">HC45</strain>
    </source>
</reference>
<reference evidence="3" key="1">
    <citation type="submission" date="2015-07" db="EMBL/GenBank/DDBJ databases">
        <title>Complete genome sequence and phylogenetic analysis of Limnochorda pilosa.</title>
        <authorList>
            <person name="Watanabe M."/>
            <person name="Kojima H."/>
            <person name="Fukui M."/>
        </authorList>
    </citation>
    <scope>NUCLEOTIDE SEQUENCE [LARGE SCALE GENOMIC DNA]</scope>
    <source>
        <strain evidence="3">HC45</strain>
    </source>
</reference>
<keyword evidence="3" id="KW-1185">Reference proteome</keyword>
<dbReference type="KEGG" id="lpil:LIP_0300"/>
<evidence type="ECO:0000313" key="2">
    <source>
        <dbReference type="EMBL" id="BAS26157.1"/>
    </source>
</evidence>
<sequence length="83" mass="9334">MTPVAYALTPLLARVVAIVDDYDVLTFERTYRPAWEEAEAHGYIREEGGRLFDPPCVEVWERIHGKSAQAGSRWARGGDQMPG</sequence>
<dbReference type="AlphaFoldDB" id="A0A0K2SGL2"/>
<organism evidence="2 3">
    <name type="scientific">Limnochorda pilosa</name>
    <dbReference type="NCBI Taxonomy" id="1555112"/>
    <lineage>
        <taxon>Bacteria</taxon>
        <taxon>Bacillati</taxon>
        <taxon>Bacillota</taxon>
        <taxon>Limnochordia</taxon>
        <taxon>Limnochordales</taxon>
        <taxon>Limnochordaceae</taxon>
        <taxon>Limnochorda</taxon>
    </lineage>
</organism>
<evidence type="ECO:0000259" key="1">
    <source>
        <dbReference type="PROSITE" id="PS51832"/>
    </source>
</evidence>
<dbReference type="STRING" id="1555112.LIP_0300"/>
<dbReference type="RefSeq" id="WP_144440264.1">
    <property type="nucleotide sequence ID" value="NZ_AP014924.1"/>
</dbReference>
<dbReference type="Gene3D" id="1.10.3210.10">
    <property type="entry name" value="Hypothetical protein af1432"/>
    <property type="match status" value="1"/>
</dbReference>
<dbReference type="InterPro" id="IPR052020">
    <property type="entry name" value="Cyclic_di-GMP/3'3'-cGAMP_PDE"/>
</dbReference>
<protein>
    <recommendedName>
        <fullName evidence="1">HD-GYP domain-containing protein</fullName>
    </recommendedName>
</protein>